<feature type="domain" description="Type I restriction modification DNA specificity" evidence="4">
    <location>
        <begin position="15"/>
        <end position="180"/>
    </location>
</feature>
<dbReference type="InterPro" id="IPR000055">
    <property type="entry name" value="Restrct_endonuc_typeI_TRD"/>
</dbReference>
<proteinExistence type="inferred from homology"/>
<comment type="similarity">
    <text evidence="1">Belongs to the type-I restriction system S methylase family.</text>
</comment>
<feature type="domain" description="Type I restriction modification DNA specificity" evidence="4">
    <location>
        <begin position="288"/>
        <end position="368"/>
    </location>
</feature>
<gene>
    <name evidence="5" type="ORF">ACFP3M_10000</name>
</gene>
<dbReference type="SUPFAM" id="SSF116734">
    <property type="entry name" value="DNA methylase specificity domain"/>
    <property type="match status" value="2"/>
</dbReference>
<dbReference type="GO" id="GO:0004519">
    <property type="term" value="F:endonuclease activity"/>
    <property type="evidence" value="ECO:0007669"/>
    <property type="project" value="UniProtKB-KW"/>
</dbReference>
<dbReference type="InterPro" id="IPR052021">
    <property type="entry name" value="Type-I_RS_S_subunit"/>
</dbReference>
<dbReference type="Gene3D" id="3.90.220.20">
    <property type="entry name" value="DNA methylase specificity domains"/>
    <property type="match status" value="2"/>
</dbReference>
<comment type="caution">
    <text evidence="5">The sequence shown here is derived from an EMBL/GenBank/DDBJ whole genome shotgun (WGS) entry which is preliminary data.</text>
</comment>
<dbReference type="Gene3D" id="1.10.287.1120">
    <property type="entry name" value="Bipartite methylase S protein"/>
    <property type="match status" value="1"/>
</dbReference>
<evidence type="ECO:0000313" key="6">
    <source>
        <dbReference type="Proteomes" id="UP001596241"/>
    </source>
</evidence>
<keyword evidence="6" id="KW-1185">Reference proteome</keyword>
<dbReference type="Proteomes" id="UP001596241">
    <property type="component" value="Unassembled WGS sequence"/>
</dbReference>
<protein>
    <submittedName>
        <fullName evidence="5">Restriction endonuclease subunit S</fullName>
    </submittedName>
</protein>
<dbReference type="PANTHER" id="PTHR30408:SF12">
    <property type="entry name" value="TYPE I RESTRICTION ENZYME MJAVIII SPECIFICITY SUBUNIT"/>
    <property type="match status" value="1"/>
</dbReference>
<evidence type="ECO:0000313" key="5">
    <source>
        <dbReference type="EMBL" id="MFC5893147.1"/>
    </source>
</evidence>
<keyword evidence="2" id="KW-0680">Restriction system</keyword>
<evidence type="ECO:0000259" key="4">
    <source>
        <dbReference type="Pfam" id="PF01420"/>
    </source>
</evidence>
<keyword evidence="5" id="KW-0255">Endonuclease</keyword>
<sequence length="405" mass="44987">MSAVNKSSRTQGLCWSKVPLDEVATRGSGHTPNKKRAEYWNGNIRWVSLKDTFRMDRGLISETAESITHAGLANSSAVVHPSGSVILLRDAGIGKSAVLQGDMAVSQHFMVWNCGPRLDNWFLYYYLQSMKAEFERISNGSTIKTIGLDYFRQLTIPLPEVEEQRLISQMFVDVDCLIASLERLVAKKKAIKKGLIQELLSGRSRLPGFSGAWREVPFENLATLVTERIDPRNIPGNVKLVELEHVASGSGRLAGYATVSGAVSLKAVFRTGDVLFGKLRSYLRKYWLAEFEGVCSTEFWVLRPTDCNVNSFLRYVVESDCFIEVASGGYGTHMPRADWSIVRKLPIMLPSPDEQEAISRVLADADAELGALYARLDKARDMKIGMMKELLTGRTRLIGQGGNGE</sequence>
<dbReference type="InterPro" id="IPR044946">
    <property type="entry name" value="Restrct_endonuc_typeI_TRD_sf"/>
</dbReference>
<accession>A0ABW1FF69</accession>
<evidence type="ECO:0000256" key="3">
    <source>
        <dbReference type="ARBA" id="ARBA00023125"/>
    </source>
</evidence>
<dbReference type="EMBL" id="JBHSPW010000003">
    <property type="protein sequence ID" value="MFC5893147.1"/>
    <property type="molecule type" value="Genomic_DNA"/>
</dbReference>
<keyword evidence="3" id="KW-0238">DNA-binding</keyword>
<dbReference type="RefSeq" id="WP_345086618.1">
    <property type="nucleotide sequence ID" value="NZ_BAAAWG010000010.1"/>
</dbReference>
<keyword evidence="5" id="KW-0540">Nuclease</keyword>
<organism evidence="5 6">
    <name type="scientific">Streptomyces ramulosus</name>
    <dbReference type="NCBI Taxonomy" id="47762"/>
    <lineage>
        <taxon>Bacteria</taxon>
        <taxon>Bacillati</taxon>
        <taxon>Actinomycetota</taxon>
        <taxon>Actinomycetes</taxon>
        <taxon>Kitasatosporales</taxon>
        <taxon>Streptomycetaceae</taxon>
        <taxon>Streptomyces</taxon>
    </lineage>
</organism>
<dbReference type="PANTHER" id="PTHR30408">
    <property type="entry name" value="TYPE-1 RESTRICTION ENZYME ECOKI SPECIFICITY PROTEIN"/>
    <property type="match status" value="1"/>
</dbReference>
<name>A0ABW1FF69_9ACTN</name>
<evidence type="ECO:0000256" key="2">
    <source>
        <dbReference type="ARBA" id="ARBA00022747"/>
    </source>
</evidence>
<keyword evidence="5" id="KW-0378">Hydrolase</keyword>
<reference evidence="6" key="1">
    <citation type="journal article" date="2019" name="Int. J. Syst. Evol. Microbiol.">
        <title>The Global Catalogue of Microorganisms (GCM) 10K type strain sequencing project: providing services to taxonomists for standard genome sequencing and annotation.</title>
        <authorList>
            <consortium name="The Broad Institute Genomics Platform"/>
            <consortium name="The Broad Institute Genome Sequencing Center for Infectious Disease"/>
            <person name="Wu L."/>
            <person name="Ma J."/>
        </authorList>
    </citation>
    <scope>NUCLEOTIDE SEQUENCE [LARGE SCALE GENOMIC DNA]</scope>
    <source>
        <strain evidence="6">CGMCC 1.15809</strain>
    </source>
</reference>
<dbReference type="Pfam" id="PF01420">
    <property type="entry name" value="Methylase_S"/>
    <property type="match status" value="2"/>
</dbReference>
<evidence type="ECO:0000256" key="1">
    <source>
        <dbReference type="ARBA" id="ARBA00010923"/>
    </source>
</evidence>